<dbReference type="Proteomes" id="UP000161081">
    <property type="component" value="Segment"/>
</dbReference>
<name>U5NDY6_9ADEN</name>
<sequence>MPVCSDSEVVAMIRGCGYRNECGVIWYSLLMRQGSSQETIERLMEYHILRSVMRMSAFDRQIHYVWHESLYAVVGCRCSRYVRLKTGPRILMNVILRLQSRLPLSDADKEEMLHVVSRRLFYAQESLVKKYKPWIVKKLKTDFKFVQTGVLLEDVTCMKLALKTMSYEVSVTAVPRHLPFLPHPILFLGACRSNIVATISLRTCTKGSPVTQPVITRSMIREMADPAVWPIASSGLCYLPVFRTATYMDVEEWILHIHGTFCDHHPEDPCEGCQLRQPLPLQYIAQMCYLRNCITKRRARVEWDRKSSFFFIN</sequence>
<reference evidence="1 2" key="1">
    <citation type="journal article" date="2014" name="J. Gen. Virol.">
        <title>Whole-genome sequences of two turkey adenovirus types reveal the existence of two unknown lineages that merit the establishment of novel species within the genus Aviadenovirus.</title>
        <authorList>
            <person name="Marek A."/>
            <person name="Ballmann M.Z."/>
            <person name="Kosiol C."/>
            <person name="Harrach B."/>
            <person name="Schlotterer C."/>
            <person name="Hess M."/>
        </authorList>
    </citation>
    <scope>NUCLEOTIDE SEQUENCE [LARGE SCALE GENOMIC DNA]</scope>
    <source>
        <strain evidence="1">TNI1</strain>
    </source>
</reference>
<dbReference type="EMBL" id="KF477312">
    <property type="protein sequence ID" value="AGX93319.1"/>
    <property type="molecule type" value="Genomic_DNA"/>
</dbReference>
<proteinExistence type="predicted"/>
<dbReference type="KEGG" id="vg:17401001"/>
<protein>
    <submittedName>
        <fullName evidence="1">ORF20</fullName>
    </submittedName>
</protein>
<keyword evidence="2" id="KW-1185">Reference proteome</keyword>
<dbReference type="RefSeq" id="YP_008719838.1">
    <property type="nucleotide sequence ID" value="NC_022612.1"/>
</dbReference>
<evidence type="ECO:0000313" key="2">
    <source>
        <dbReference type="Proteomes" id="UP000161081"/>
    </source>
</evidence>
<accession>U5NDY6</accession>
<dbReference type="OrthoDB" id="7701at10239"/>
<evidence type="ECO:0000313" key="1">
    <source>
        <dbReference type="EMBL" id="AGX93319.1"/>
    </source>
</evidence>
<dbReference type="GeneID" id="17401001"/>
<organism evidence="1 2">
    <name type="scientific">turkey adenovirus 4</name>
    <dbReference type="NCBI Taxonomy" id="1408257"/>
    <lineage>
        <taxon>Viruses</taxon>
        <taxon>Varidnaviria</taxon>
        <taxon>Bamfordvirae</taxon>
        <taxon>Preplasmiviricota</taxon>
        <taxon>Polisuviricotina</taxon>
        <taxon>Pharingeaviricetes</taxon>
        <taxon>Rowavirales</taxon>
        <taxon>Adenoviridae</taxon>
        <taxon>Aviadenovirus</taxon>
        <taxon>Aviadenovirus gallopavoquartum</taxon>
        <taxon>Turkey aviadenovirus C</taxon>
    </lineage>
</organism>